<comment type="similarity">
    <text evidence="1">Belongs to the FrmR/RcnR family.</text>
</comment>
<keyword evidence="3" id="KW-1185">Reference proteome</keyword>
<accession>A0ABW2BFC3</accession>
<reference evidence="3" key="1">
    <citation type="journal article" date="2019" name="Int. J. Syst. Evol. Microbiol.">
        <title>The Global Catalogue of Microorganisms (GCM) 10K type strain sequencing project: providing services to taxonomists for standard genome sequencing and annotation.</title>
        <authorList>
            <consortium name="The Broad Institute Genomics Platform"/>
            <consortium name="The Broad Institute Genome Sequencing Center for Infectious Disease"/>
            <person name="Wu L."/>
            <person name="Ma J."/>
        </authorList>
    </citation>
    <scope>NUCLEOTIDE SEQUENCE [LARGE SCALE GENOMIC DNA]</scope>
    <source>
        <strain evidence="3">CCUG 48316</strain>
    </source>
</reference>
<dbReference type="CDD" id="cd10148">
    <property type="entry name" value="CsoR-like_DUF156"/>
    <property type="match status" value="1"/>
</dbReference>
<proteinExistence type="inferred from homology"/>
<dbReference type="Gene3D" id="1.20.58.1000">
    <property type="entry name" value="Metal-sensitive repressor, helix protomer"/>
    <property type="match status" value="1"/>
</dbReference>
<dbReference type="Pfam" id="PF02583">
    <property type="entry name" value="Trns_repr_metal"/>
    <property type="match status" value="1"/>
</dbReference>
<dbReference type="EMBL" id="JBHSWN010000001">
    <property type="protein sequence ID" value="MFC6789118.1"/>
    <property type="molecule type" value="Genomic_DNA"/>
</dbReference>
<evidence type="ECO:0000313" key="3">
    <source>
        <dbReference type="Proteomes" id="UP001596292"/>
    </source>
</evidence>
<name>A0ABW2BFC3_9HYPH</name>
<dbReference type="Proteomes" id="UP001596292">
    <property type="component" value="Unassembled WGS sequence"/>
</dbReference>
<sequence length="104" mass="11721">MQARIVDRRIELARNADEKKPLLQRLSRVEGQVRGLKAMIEEDRYCLDEIQQINAMTAAMREVALLLIGQHVSEGAQMATTSSDADAVVDDVMRVLRAALRTRE</sequence>
<protein>
    <submittedName>
        <fullName evidence="2">Metal-sensitive transcriptional regulator</fullName>
    </submittedName>
</protein>
<dbReference type="InterPro" id="IPR038390">
    <property type="entry name" value="Metal_Tscrpt_repr_sf"/>
</dbReference>
<evidence type="ECO:0000256" key="1">
    <source>
        <dbReference type="ARBA" id="ARBA00005260"/>
    </source>
</evidence>
<organism evidence="2 3">
    <name type="scientific">Methylobacterium komagatae</name>
    <dbReference type="NCBI Taxonomy" id="374425"/>
    <lineage>
        <taxon>Bacteria</taxon>
        <taxon>Pseudomonadati</taxon>
        <taxon>Pseudomonadota</taxon>
        <taxon>Alphaproteobacteria</taxon>
        <taxon>Hyphomicrobiales</taxon>
        <taxon>Methylobacteriaceae</taxon>
        <taxon>Methylobacterium</taxon>
    </lineage>
</organism>
<comment type="caution">
    <text evidence="2">The sequence shown here is derived from an EMBL/GenBank/DDBJ whole genome shotgun (WGS) entry which is preliminary data.</text>
</comment>
<evidence type="ECO:0000313" key="2">
    <source>
        <dbReference type="EMBL" id="MFC6789118.1"/>
    </source>
</evidence>
<dbReference type="PANTHER" id="PTHR33677">
    <property type="entry name" value="TRANSCRIPTIONAL REPRESSOR FRMR-RELATED"/>
    <property type="match status" value="1"/>
</dbReference>
<gene>
    <name evidence="2" type="ORF">ACFQE0_05420</name>
</gene>
<dbReference type="RefSeq" id="WP_378967814.1">
    <property type="nucleotide sequence ID" value="NZ_JBHSWN010000001.1"/>
</dbReference>
<dbReference type="InterPro" id="IPR003735">
    <property type="entry name" value="Metal_Tscrpt_repr"/>
</dbReference>